<dbReference type="PANTHER" id="PTHR42951:SF18">
    <property type="entry name" value="METALLO-HYDROLASE MJ0296-RELATED"/>
    <property type="match status" value="1"/>
</dbReference>
<gene>
    <name evidence="2" type="ORF">J2S19_001254</name>
</gene>
<dbReference type="PANTHER" id="PTHR42951">
    <property type="entry name" value="METALLO-BETA-LACTAMASE DOMAIN-CONTAINING"/>
    <property type="match status" value="1"/>
</dbReference>
<dbReference type="SUPFAM" id="SSF56281">
    <property type="entry name" value="Metallo-hydrolase/oxidoreductase"/>
    <property type="match status" value="1"/>
</dbReference>
<evidence type="ECO:0000313" key="2">
    <source>
        <dbReference type="EMBL" id="MDQ0230002.1"/>
    </source>
</evidence>
<dbReference type="RefSeq" id="WP_307338642.1">
    <property type="nucleotide sequence ID" value="NZ_JAUSUD010000004.1"/>
</dbReference>
<feature type="domain" description="Metallo-beta-lactamase" evidence="1">
    <location>
        <begin position="20"/>
        <end position="207"/>
    </location>
</feature>
<dbReference type="SMART" id="SM00849">
    <property type="entry name" value="Lactamase_B"/>
    <property type="match status" value="1"/>
</dbReference>
<dbReference type="CDD" id="cd06262">
    <property type="entry name" value="metallo-hydrolase-like_MBL-fold"/>
    <property type="match status" value="1"/>
</dbReference>
<evidence type="ECO:0000259" key="1">
    <source>
        <dbReference type="SMART" id="SM00849"/>
    </source>
</evidence>
<dbReference type="InterPro" id="IPR036866">
    <property type="entry name" value="RibonucZ/Hydroxyglut_hydro"/>
</dbReference>
<dbReference type="InterPro" id="IPR001279">
    <property type="entry name" value="Metallo-B-lactamas"/>
</dbReference>
<evidence type="ECO:0000313" key="3">
    <source>
        <dbReference type="Proteomes" id="UP001234495"/>
    </source>
</evidence>
<dbReference type="Proteomes" id="UP001234495">
    <property type="component" value="Unassembled WGS sequence"/>
</dbReference>
<sequence>MKKIGPLTIIEGKHNSKVPYSRSIFIETDHLLIDAGAERELLIDVDRQYGINTICNTHYHPDHTRYNFLFPNAKKLMNPVEYEFCQTVEGIAKQNGVYEEWGEKGIERWKKSIPLDWLHGLQEINGTYEYNNVHSYGNVQITFIHTPGHTKGFCCPFFPDLGVVYTGDYDMTSFGPWYNGSDGNINDFIKSGEQLLLLDAEMYITGHQKGIFKRDEFAKEMKKFLSIIYERDERIRAYIKQGLTFDEIAEIGIFYPKKALENHIYQTWERIGIRKHVERLKC</sequence>
<comment type="caution">
    <text evidence="2">The sequence shown here is derived from an EMBL/GenBank/DDBJ whole genome shotgun (WGS) entry which is preliminary data.</text>
</comment>
<organism evidence="2 3">
    <name type="scientific">Metabacillus malikii</name>
    <dbReference type="NCBI Taxonomy" id="1504265"/>
    <lineage>
        <taxon>Bacteria</taxon>
        <taxon>Bacillati</taxon>
        <taxon>Bacillota</taxon>
        <taxon>Bacilli</taxon>
        <taxon>Bacillales</taxon>
        <taxon>Bacillaceae</taxon>
        <taxon>Metabacillus</taxon>
    </lineage>
</organism>
<proteinExistence type="predicted"/>
<dbReference type="EMBL" id="JAUSUD010000004">
    <property type="protein sequence ID" value="MDQ0230002.1"/>
    <property type="molecule type" value="Genomic_DNA"/>
</dbReference>
<reference evidence="2 3" key="1">
    <citation type="submission" date="2023-07" db="EMBL/GenBank/DDBJ databases">
        <title>Genomic Encyclopedia of Type Strains, Phase IV (KMG-IV): sequencing the most valuable type-strain genomes for metagenomic binning, comparative biology and taxonomic classification.</title>
        <authorList>
            <person name="Goeker M."/>
        </authorList>
    </citation>
    <scope>NUCLEOTIDE SEQUENCE [LARGE SCALE GENOMIC DNA]</scope>
    <source>
        <strain evidence="2 3">DSM 29005</strain>
    </source>
</reference>
<protein>
    <submittedName>
        <fullName evidence="2">Glyoxylase-like metal-dependent hydrolase (Beta-lactamase superfamily II)</fullName>
    </submittedName>
</protein>
<keyword evidence="3" id="KW-1185">Reference proteome</keyword>
<accession>A0ABT9ZDS9</accession>
<dbReference type="InterPro" id="IPR050855">
    <property type="entry name" value="NDM-1-like"/>
</dbReference>
<dbReference type="Pfam" id="PF00753">
    <property type="entry name" value="Lactamase_B"/>
    <property type="match status" value="1"/>
</dbReference>
<dbReference type="Gene3D" id="3.60.15.10">
    <property type="entry name" value="Ribonuclease Z/Hydroxyacylglutathione hydrolase-like"/>
    <property type="match status" value="1"/>
</dbReference>
<name>A0ABT9ZDS9_9BACI</name>